<accession>A0A6P4JTB2</accession>
<name>A0A6P4JTB2_DROKI</name>
<dbReference type="GO" id="GO:0046856">
    <property type="term" value="P:phosphatidylinositol dephosphorylation"/>
    <property type="evidence" value="ECO:0007669"/>
    <property type="project" value="InterPro"/>
</dbReference>
<dbReference type="FunFam" id="3.60.10.10:FF:000060">
    <property type="entry name" value="Uncharacterized protein, isoform C"/>
    <property type="match status" value="1"/>
</dbReference>
<dbReference type="Gene3D" id="2.60.40.2840">
    <property type="match status" value="1"/>
</dbReference>
<dbReference type="CDD" id="cd09094">
    <property type="entry name" value="INPP5c_INPP5J-like"/>
    <property type="match status" value="1"/>
</dbReference>
<feature type="compositionally biased region" description="Basic and acidic residues" evidence="2">
    <location>
        <begin position="10"/>
        <end position="20"/>
    </location>
</feature>
<sequence length="515" mass="59541">MSQSQSQGQPEEKEASKTEVDEAGAAAAAAKGSAKQQLETYRVYVVTWNVGSRFPDNISLRQLLGLQDVDDDTTSKDHLPDIYAIGLQEVNAQPQQQVLGLFKEDPWTHKAKELLRAYDYVAVKTEQMQGLLLSMFVRRQHVEHLHDIEAEFTRTGFGGIWGNKGAVSVRFTLYGCGLAFVVAHLAAHDHQLDERIEDYRQILENHHYHVKRYREIYDHDYVFWFGDLNFRLQGDDSSTEVRDLVRDEAQHEALIKRDQLYQVRERTQQAFQVLHERLPAFPPTFKFREGTSDYDLKRRPAWTDRIMYAVQPLNKQPGMQLAIEQCSYKSHPVYTISDHKPVTSDFTLKMYPNVRVAGVVFSPLSVWQIGDENTVEYRKQAEFEEGPNDWIGIYPLEYASLADYAAYEYVNQAESPPSSDSNHEHDLFDTPSHHRRGRHHHKNRQRLRRHQEANAQEQVRLDFADDVELRHGEQYVLIYFRSTGIRGVTSLAGISGAFVAEKRRGSPHRTEYHVD</sequence>
<dbReference type="GO" id="GO:0005737">
    <property type="term" value="C:cytoplasm"/>
    <property type="evidence" value="ECO:0007669"/>
    <property type="project" value="TreeGrafter"/>
</dbReference>
<dbReference type="InterPro" id="IPR046985">
    <property type="entry name" value="IP5"/>
</dbReference>
<proteinExistence type="inferred from homology"/>
<dbReference type="GeneID" id="108085952"/>
<evidence type="ECO:0000313" key="5">
    <source>
        <dbReference type="RefSeq" id="XP_017038228.1"/>
    </source>
</evidence>
<dbReference type="InterPro" id="IPR000300">
    <property type="entry name" value="IPPc"/>
</dbReference>
<dbReference type="SUPFAM" id="SSF56219">
    <property type="entry name" value="DNase I-like"/>
    <property type="match status" value="1"/>
</dbReference>
<gene>
    <name evidence="5" type="primary">LOC108085952</name>
</gene>
<dbReference type="RefSeq" id="XP_017038228.1">
    <property type="nucleotide sequence ID" value="XM_017182739.3"/>
</dbReference>
<keyword evidence="4" id="KW-1185">Reference proteome</keyword>
<comment type="similarity">
    <text evidence="1">Belongs to the inositol 1,4,5-trisphosphate 5-phosphatase type II family.</text>
</comment>
<protein>
    <submittedName>
        <fullName evidence="5">Inositol polyphosphate 5-phosphatase K</fullName>
    </submittedName>
</protein>
<dbReference type="GO" id="GO:0004439">
    <property type="term" value="F:phosphatidylinositol-4,5-bisphosphate 5-phosphatase activity"/>
    <property type="evidence" value="ECO:0007669"/>
    <property type="project" value="TreeGrafter"/>
</dbReference>
<dbReference type="AlphaFoldDB" id="A0A6P4JTB2"/>
<dbReference type="SMART" id="SM00128">
    <property type="entry name" value="IPPc"/>
    <property type="match status" value="1"/>
</dbReference>
<dbReference type="OrthoDB" id="62798at2759"/>
<feature type="compositionally biased region" description="Basic and acidic residues" evidence="2">
    <location>
        <begin position="421"/>
        <end position="432"/>
    </location>
</feature>
<dbReference type="GO" id="GO:0005886">
    <property type="term" value="C:plasma membrane"/>
    <property type="evidence" value="ECO:0007669"/>
    <property type="project" value="TreeGrafter"/>
</dbReference>
<evidence type="ECO:0000259" key="3">
    <source>
        <dbReference type="SMART" id="SM00128"/>
    </source>
</evidence>
<feature type="compositionally biased region" description="Basic residues" evidence="2">
    <location>
        <begin position="433"/>
        <end position="449"/>
    </location>
</feature>
<evidence type="ECO:0000313" key="4">
    <source>
        <dbReference type="Proteomes" id="UP001652661"/>
    </source>
</evidence>
<evidence type="ECO:0000256" key="2">
    <source>
        <dbReference type="SAM" id="MobiDB-lite"/>
    </source>
</evidence>
<reference evidence="5" key="1">
    <citation type="submission" date="2025-08" db="UniProtKB">
        <authorList>
            <consortium name="RefSeq"/>
        </authorList>
    </citation>
    <scope>IDENTIFICATION</scope>
    <source>
        <strain evidence="5">14028-0561.14</strain>
        <tissue evidence="5">Whole fly</tissue>
    </source>
</reference>
<feature type="region of interest" description="Disordered" evidence="2">
    <location>
        <begin position="413"/>
        <end position="454"/>
    </location>
</feature>
<dbReference type="Pfam" id="PF17751">
    <property type="entry name" value="SKICH"/>
    <property type="match status" value="1"/>
</dbReference>
<dbReference type="Pfam" id="PF22669">
    <property type="entry name" value="Exo_endo_phos2"/>
    <property type="match status" value="1"/>
</dbReference>
<dbReference type="PANTHER" id="PTHR11200">
    <property type="entry name" value="INOSITOL 5-PHOSPHATASE"/>
    <property type="match status" value="1"/>
</dbReference>
<evidence type="ECO:0000256" key="1">
    <source>
        <dbReference type="ARBA" id="ARBA00005910"/>
    </source>
</evidence>
<dbReference type="GO" id="GO:0001726">
    <property type="term" value="C:ruffle"/>
    <property type="evidence" value="ECO:0007669"/>
    <property type="project" value="TreeGrafter"/>
</dbReference>
<dbReference type="InterPro" id="IPR041611">
    <property type="entry name" value="SKICH"/>
</dbReference>
<organism evidence="4 5">
    <name type="scientific">Drosophila kikkawai</name>
    <name type="common">Fruit fly</name>
    <dbReference type="NCBI Taxonomy" id="30033"/>
    <lineage>
        <taxon>Eukaryota</taxon>
        <taxon>Metazoa</taxon>
        <taxon>Ecdysozoa</taxon>
        <taxon>Arthropoda</taxon>
        <taxon>Hexapoda</taxon>
        <taxon>Insecta</taxon>
        <taxon>Pterygota</taxon>
        <taxon>Neoptera</taxon>
        <taxon>Endopterygota</taxon>
        <taxon>Diptera</taxon>
        <taxon>Brachycera</taxon>
        <taxon>Muscomorpha</taxon>
        <taxon>Ephydroidea</taxon>
        <taxon>Drosophilidae</taxon>
        <taxon>Drosophila</taxon>
        <taxon>Sophophora</taxon>
    </lineage>
</organism>
<dbReference type="Proteomes" id="UP001652661">
    <property type="component" value="Chromosome X"/>
</dbReference>
<dbReference type="InterPro" id="IPR036691">
    <property type="entry name" value="Endo/exonu/phosph_ase_sf"/>
</dbReference>
<dbReference type="PANTHER" id="PTHR11200:SF275">
    <property type="entry name" value="LD06095P"/>
    <property type="match status" value="1"/>
</dbReference>
<dbReference type="Gene3D" id="3.60.10.10">
    <property type="entry name" value="Endonuclease/exonuclease/phosphatase"/>
    <property type="match status" value="1"/>
</dbReference>
<dbReference type="OMA" id="EEGPNDW"/>
<feature type="domain" description="Inositol polyphosphate-related phosphatase" evidence="3">
    <location>
        <begin position="39"/>
        <end position="354"/>
    </location>
</feature>
<feature type="region of interest" description="Disordered" evidence="2">
    <location>
        <begin position="1"/>
        <end position="28"/>
    </location>
</feature>